<dbReference type="Proteomes" id="UP001179952">
    <property type="component" value="Unassembled WGS sequence"/>
</dbReference>
<reference evidence="6" key="2">
    <citation type="submission" date="2023-06" db="EMBL/GenBank/DDBJ databases">
        <authorList>
            <person name="Ma L."/>
            <person name="Liu K.-W."/>
            <person name="Li Z."/>
            <person name="Hsiao Y.-Y."/>
            <person name="Qi Y."/>
            <person name="Fu T."/>
            <person name="Tang G."/>
            <person name="Zhang D."/>
            <person name="Sun W.-H."/>
            <person name="Liu D.-K."/>
            <person name="Li Y."/>
            <person name="Chen G.-Z."/>
            <person name="Liu X.-D."/>
            <person name="Liao X.-Y."/>
            <person name="Jiang Y.-T."/>
            <person name="Yu X."/>
            <person name="Hao Y."/>
            <person name="Huang J."/>
            <person name="Zhao X.-W."/>
            <person name="Ke S."/>
            <person name="Chen Y.-Y."/>
            <person name="Wu W.-L."/>
            <person name="Hsu J.-L."/>
            <person name="Lin Y.-F."/>
            <person name="Huang M.-D."/>
            <person name="Li C.-Y."/>
            <person name="Huang L."/>
            <person name="Wang Z.-W."/>
            <person name="Zhao X."/>
            <person name="Zhong W.-Y."/>
            <person name="Peng D.-H."/>
            <person name="Ahmad S."/>
            <person name="Lan S."/>
            <person name="Zhang J.-S."/>
            <person name="Tsai W.-C."/>
            <person name="Van De Peer Y."/>
            <person name="Liu Z.-J."/>
        </authorList>
    </citation>
    <scope>NUCLEOTIDE SEQUENCE</scope>
    <source>
        <strain evidence="6">SCP</strain>
        <tissue evidence="6">Leaves</tissue>
    </source>
</reference>
<comment type="pathway">
    <text evidence="1">Glycan metabolism; pectin degradation; 2-dehydro-3-deoxy-D-gluconate from pectin: step 1/5.</text>
</comment>
<feature type="compositionally biased region" description="Polar residues" evidence="4">
    <location>
        <begin position="1"/>
        <end position="19"/>
    </location>
</feature>
<dbReference type="GO" id="GO:0030599">
    <property type="term" value="F:pectinesterase activity"/>
    <property type="evidence" value="ECO:0007669"/>
    <property type="project" value="InterPro"/>
</dbReference>
<gene>
    <name evidence="6" type="ORF">QJS04_geneDACA018822</name>
</gene>
<dbReference type="SUPFAM" id="SSF51126">
    <property type="entry name" value="Pectin lyase-like"/>
    <property type="match status" value="1"/>
</dbReference>
<keyword evidence="2" id="KW-0378">Hydrolase</keyword>
<dbReference type="InterPro" id="IPR012334">
    <property type="entry name" value="Pectin_lyas_fold"/>
</dbReference>
<feature type="region of interest" description="Disordered" evidence="4">
    <location>
        <begin position="1"/>
        <end position="20"/>
    </location>
</feature>
<dbReference type="EMBL" id="JAUJYN010000002">
    <property type="protein sequence ID" value="KAK1277442.1"/>
    <property type="molecule type" value="Genomic_DNA"/>
</dbReference>
<dbReference type="Pfam" id="PF01095">
    <property type="entry name" value="Pectinesterase"/>
    <property type="match status" value="1"/>
</dbReference>
<dbReference type="Gene3D" id="2.160.20.10">
    <property type="entry name" value="Single-stranded right-handed beta-helix, Pectin lyase-like"/>
    <property type="match status" value="1"/>
</dbReference>
<evidence type="ECO:0000256" key="3">
    <source>
        <dbReference type="ARBA" id="ARBA00023085"/>
    </source>
</evidence>
<dbReference type="PANTHER" id="PTHR31707">
    <property type="entry name" value="PECTINESTERASE"/>
    <property type="match status" value="1"/>
</dbReference>
<keyword evidence="7" id="KW-1185">Reference proteome</keyword>
<protein>
    <submittedName>
        <fullName evidence="6">Pectinesterase 2</fullName>
    </submittedName>
</protein>
<comment type="caution">
    <text evidence="6">The sequence shown here is derived from an EMBL/GenBank/DDBJ whole genome shotgun (WGS) entry which is preliminary data.</text>
</comment>
<reference evidence="6" key="1">
    <citation type="journal article" date="2023" name="Nat. Commun.">
        <title>Diploid and tetraploid genomes of Acorus and the evolution of monocots.</title>
        <authorList>
            <person name="Ma L."/>
            <person name="Liu K.W."/>
            <person name="Li Z."/>
            <person name="Hsiao Y.Y."/>
            <person name="Qi Y."/>
            <person name="Fu T."/>
            <person name="Tang G.D."/>
            <person name="Zhang D."/>
            <person name="Sun W.H."/>
            <person name="Liu D.K."/>
            <person name="Li Y."/>
            <person name="Chen G.Z."/>
            <person name="Liu X.D."/>
            <person name="Liao X.Y."/>
            <person name="Jiang Y.T."/>
            <person name="Yu X."/>
            <person name="Hao Y."/>
            <person name="Huang J."/>
            <person name="Zhao X.W."/>
            <person name="Ke S."/>
            <person name="Chen Y.Y."/>
            <person name="Wu W.L."/>
            <person name="Hsu J.L."/>
            <person name="Lin Y.F."/>
            <person name="Huang M.D."/>
            <person name="Li C.Y."/>
            <person name="Huang L."/>
            <person name="Wang Z.W."/>
            <person name="Zhao X."/>
            <person name="Zhong W.Y."/>
            <person name="Peng D.H."/>
            <person name="Ahmad S."/>
            <person name="Lan S."/>
            <person name="Zhang J.S."/>
            <person name="Tsai W.C."/>
            <person name="Van de Peer Y."/>
            <person name="Liu Z.J."/>
        </authorList>
    </citation>
    <scope>NUCLEOTIDE SEQUENCE</scope>
    <source>
        <strain evidence="6">SCP</strain>
    </source>
</reference>
<organism evidence="6 7">
    <name type="scientific">Acorus gramineus</name>
    <name type="common">Dwarf sweet flag</name>
    <dbReference type="NCBI Taxonomy" id="55184"/>
    <lineage>
        <taxon>Eukaryota</taxon>
        <taxon>Viridiplantae</taxon>
        <taxon>Streptophyta</taxon>
        <taxon>Embryophyta</taxon>
        <taxon>Tracheophyta</taxon>
        <taxon>Spermatophyta</taxon>
        <taxon>Magnoliopsida</taxon>
        <taxon>Liliopsida</taxon>
        <taxon>Acoraceae</taxon>
        <taxon>Acorus</taxon>
    </lineage>
</organism>
<dbReference type="GO" id="GO:0042545">
    <property type="term" value="P:cell wall modification"/>
    <property type="evidence" value="ECO:0007669"/>
    <property type="project" value="InterPro"/>
</dbReference>
<name>A0AAV9BM16_ACOGR</name>
<evidence type="ECO:0000256" key="2">
    <source>
        <dbReference type="ARBA" id="ARBA00022801"/>
    </source>
</evidence>
<dbReference type="InterPro" id="IPR011050">
    <property type="entry name" value="Pectin_lyase_fold/virulence"/>
</dbReference>
<accession>A0AAV9BM16</accession>
<evidence type="ECO:0000256" key="4">
    <source>
        <dbReference type="SAM" id="MobiDB-lite"/>
    </source>
</evidence>
<evidence type="ECO:0000256" key="1">
    <source>
        <dbReference type="ARBA" id="ARBA00005184"/>
    </source>
</evidence>
<proteinExistence type="predicted"/>
<evidence type="ECO:0000313" key="6">
    <source>
        <dbReference type="EMBL" id="KAK1277442.1"/>
    </source>
</evidence>
<dbReference type="InterPro" id="IPR000070">
    <property type="entry name" value="Pectinesterase_cat"/>
</dbReference>
<evidence type="ECO:0000313" key="7">
    <source>
        <dbReference type="Proteomes" id="UP001179952"/>
    </source>
</evidence>
<feature type="domain" description="Pectinesterase catalytic" evidence="5">
    <location>
        <begin position="85"/>
        <end position="202"/>
    </location>
</feature>
<dbReference type="AlphaFoldDB" id="A0AAV9BM16"/>
<evidence type="ECO:0000259" key="5">
    <source>
        <dbReference type="Pfam" id="PF01095"/>
    </source>
</evidence>
<keyword evidence="3" id="KW-0063">Aspartyl esterase</keyword>
<sequence>MLSNSLAINSGASASNSKIKPSGWRKLLSNDGFPEWVRLSDRKLLQTSSSAASQADIYSSGSRWVWELQDHHGNRQWIHRKRNDIRKLSRTTEAPGRRITIRFRPLPASDLKPVQALFKTYLGRPWQQYSRTVFMKTDLDSLIDPAGWLEWSGDFALSTLCYGEYMNTGAGASTTSRVRWPGFHVMSAIDAAKFTVGSFIPGGSWIPATGVPFTAGL</sequence>